<reference evidence="2 3" key="1">
    <citation type="submission" date="2017-09" db="EMBL/GenBank/DDBJ databases">
        <title>The Catabolism of 3,6-Dichlorosalicylic acid is Initiated by the Cytochrome P450 Monooxygenase DsmABC in Rhizorhabdus dicambivorans Ndbn-20.</title>
        <authorList>
            <person name="Na L."/>
        </authorList>
    </citation>
    <scope>NUCLEOTIDE SEQUENCE [LARGE SCALE GENOMIC DNA]</scope>
    <source>
        <strain evidence="2 3">Ndbn-20m</strain>
    </source>
</reference>
<dbReference type="AlphaFoldDB" id="A0A2A4FW67"/>
<dbReference type="OrthoDB" id="7580913at2"/>
<gene>
    <name evidence="2" type="ORF">COO09_06935</name>
</gene>
<protein>
    <submittedName>
        <fullName evidence="2">Uncharacterized protein</fullName>
    </submittedName>
</protein>
<evidence type="ECO:0000313" key="3">
    <source>
        <dbReference type="Proteomes" id="UP000218934"/>
    </source>
</evidence>
<dbReference type="KEGG" id="rdi:CMV14_17150"/>
<feature type="region of interest" description="Disordered" evidence="1">
    <location>
        <begin position="53"/>
        <end position="78"/>
    </location>
</feature>
<accession>A0A2A4FW67</accession>
<evidence type="ECO:0000313" key="2">
    <source>
        <dbReference type="EMBL" id="PCE43031.1"/>
    </source>
</evidence>
<evidence type="ECO:0000256" key="1">
    <source>
        <dbReference type="SAM" id="MobiDB-lite"/>
    </source>
</evidence>
<dbReference type="EMBL" id="NWUF01000005">
    <property type="protein sequence ID" value="PCE43031.1"/>
    <property type="molecule type" value="Genomic_DNA"/>
</dbReference>
<comment type="caution">
    <text evidence="2">The sequence shown here is derived from an EMBL/GenBank/DDBJ whole genome shotgun (WGS) entry which is preliminary data.</text>
</comment>
<keyword evidence="3" id="KW-1185">Reference proteome</keyword>
<organism evidence="2 3">
    <name type="scientific">Rhizorhabdus dicambivorans</name>
    <dbReference type="NCBI Taxonomy" id="1850238"/>
    <lineage>
        <taxon>Bacteria</taxon>
        <taxon>Pseudomonadati</taxon>
        <taxon>Pseudomonadota</taxon>
        <taxon>Alphaproteobacteria</taxon>
        <taxon>Sphingomonadales</taxon>
        <taxon>Sphingomonadaceae</taxon>
        <taxon>Rhizorhabdus</taxon>
    </lineage>
</organism>
<proteinExistence type="predicted"/>
<dbReference type="Proteomes" id="UP000218934">
    <property type="component" value="Unassembled WGS sequence"/>
</dbReference>
<name>A0A2A4FW67_9SPHN</name>
<sequence length="78" mass="8694">MNMMTADMWDRAESLSPDALMGMAMRIIETPRPQPPAWMIAPSFREIEEPISARAPQAAGSASQTAPYRSVREVPRFS</sequence>